<comment type="caution">
    <text evidence="2">The sequence shown here is derived from an EMBL/GenBank/DDBJ whole genome shotgun (WGS) entry which is preliminary data.</text>
</comment>
<protein>
    <recommendedName>
        <fullName evidence="4">PHD-type domain-containing protein</fullName>
    </recommendedName>
</protein>
<reference evidence="2" key="1">
    <citation type="submission" date="2022-10" db="EMBL/GenBank/DDBJ databases">
        <title>Culturing micro-colonial fungi from biological soil crusts in the Mojave desert and describing Neophaeococcomyces mojavensis, and introducing the new genera and species Taxawa tesnikishii.</title>
        <authorList>
            <person name="Kurbessoian T."/>
            <person name="Stajich J.E."/>
        </authorList>
    </citation>
    <scope>NUCLEOTIDE SEQUENCE</scope>
    <source>
        <strain evidence="2">TK_41</strain>
    </source>
</reference>
<feature type="compositionally biased region" description="Basic and acidic residues" evidence="1">
    <location>
        <begin position="230"/>
        <end position="242"/>
    </location>
</feature>
<dbReference type="EMBL" id="JAPDRK010000002">
    <property type="protein sequence ID" value="KAJ9615370.1"/>
    <property type="molecule type" value="Genomic_DNA"/>
</dbReference>
<gene>
    <name evidence="2" type="ORF">H2200_001445</name>
</gene>
<feature type="region of interest" description="Disordered" evidence="1">
    <location>
        <begin position="219"/>
        <end position="284"/>
    </location>
</feature>
<evidence type="ECO:0000256" key="1">
    <source>
        <dbReference type="SAM" id="MobiDB-lite"/>
    </source>
</evidence>
<proteinExistence type="predicted"/>
<organism evidence="2 3">
    <name type="scientific">Cladophialophora chaetospira</name>
    <dbReference type="NCBI Taxonomy" id="386627"/>
    <lineage>
        <taxon>Eukaryota</taxon>
        <taxon>Fungi</taxon>
        <taxon>Dikarya</taxon>
        <taxon>Ascomycota</taxon>
        <taxon>Pezizomycotina</taxon>
        <taxon>Eurotiomycetes</taxon>
        <taxon>Chaetothyriomycetidae</taxon>
        <taxon>Chaetothyriales</taxon>
        <taxon>Herpotrichiellaceae</taxon>
        <taxon>Cladophialophora</taxon>
    </lineage>
</organism>
<dbReference type="Gene3D" id="3.30.40.10">
    <property type="entry name" value="Zinc/RING finger domain, C3HC4 (zinc finger)"/>
    <property type="match status" value="1"/>
</dbReference>
<dbReference type="InterPro" id="IPR013083">
    <property type="entry name" value="Znf_RING/FYVE/PHD"/>
</dbReference>
<feature type="region of interest" description="Disordered" evidence="1">
    <location>
        <begin position="539"/>
        <end position="590"/>
    </location>
</feature>
<accession>A0AA39CPM0</accession>
<feature type="compositionally biased region" description="Basic residues" evidence="1">
    <location>
        <begin position="546"/>
        <end position="555"/>
    </location>
</feature>
<dbReference type="AlphaFoldDB" id="A0AA39CPM0"/>
<evidence type="ECO:0000313" key="2">
    <source>
        <dbReference type="EMBL" id="KAJ9615370.1"/>
    </source>
</evidence>
<feature type="compositionally biased region" description="Basic and acidic residues" evidence="1">
    <location>
        <begin position="560"/>
        <end position="569"/>
    </location>
</feature>
<evidence type="ECO:0008006" key="4">
    <source>
        <dbReference type="Google" id="ProtNLM"/>
    </source>
</evidence>
<dbReference type="InterPro" id="IPR011011">
    <property type="entry name" value="Znf_FYVE_PHD"/>
</dbReference>
<evidence type="ECO:0000313" key="3">
    <source>
        <dbReference type="Proteomes" id="UP001172673"/>
    </source>
</evidence>
<name>A0AA39CPM0_9EURO</name>
<keyword evidence="3" id="KW-1185">Reference proteome</keyword>
<dbReference type="Proteomes" id="UP001172673">
    <property type="component" value="Unassembled WGS sequence"/>
</dbReference>
<sequence>MAEEISNKQNPDPVLVAAKMHNEIAETAVGEAVGTRVDRRELNDQESGKTPPEHLRLLKRFTNSVPGSVVDDDHSLPRATPSGFADGDHVCVAALVQLQNRQQPAMQSANVNNQAEIKQAEAQLNCRHCNREAGSDAVKCSNPDCGHPAYHLECLNDTERELHRSYQDYLCQACLKELAIEYFSARTPVWRYRLVRGRDAFPELFGEIENCVASAEEREVQQVQDEDEEFRGTDFSLRERNGKRSRPVSRGQGRATSKKATKRIEHKDLSTPPETTPPQLEPTVHSLPAESPLSDPVFHQVDNLNDLDRVALRWAVPWTRMTPKAGGDQDTTTHPKGKQFVKFECKAEGERPLPVPVDLNTLSTMSRIIHTLRERADEPLDGASVALPTISKAVVVNCVQYMRKEHCVKLPTANVTESSQLLLLQYCHFAHIFCIKQLARACMLALCISIFTHPGLWSDHKKNARMIEEIGISPNNPASRMLLQTYKSVIPQLEELNWRSGVPCNRDVVEEICEMDETKCDMLWWGADRKYRIIYDEAPESQSSSRRNRNKRKKGPLNPEDYRDDERQPQKLKRLRNGGHGGSGIIDPGI</sequence>
<dbReference type="SUPFAM" id="SSF57903">
    <property type="entry name" value="FYVE/PHD zinc finger"/>
    <property type="match status" value="1"/>
</dbReference>